<feature type="domain" description="Thioredoxin" evidence="7">
    <location>
        <begin position="21"/>
        <end position="144"/>
    </location>
</feature>
<dbReference type="InterPro" id="IPR005746">
    <property type="entry name" value="Thioredoxin"/>
</dbReference>
<reference evidence="8" key="1">
    <citation type="journal article" date="2014" name="Int. J. Syst. Evol. Microbiol.">
        <title>Complete genome sequence of Corynebacterium casei LMG S-19264T (=DSM 44701T), isolated from a smear-ripened cheese.</title>
        <authorList>
            <consortium name="US DOE Joint Genome Institute (JGI-PGF)"/>
            <person name="Walter F."/>
            <person name="Albersmeier A."/>
            <person name="Kalinowski J."/>
            <person name="Ruckert C."/>
        </authorList>
    </citation>
    <scope>NUCLEOTIDE SEQUENCE</scope>
    <source>
        <strain evidence="8">JCM 5069</strain>
    </source>
</reference>
<dbReference type="Proteomes" id="UP000603708">
    <property type="component" value="Unassembled WGS sequence"/>
</dbReference>
<keyword evidence="2" id="KW-0813">Transport</keyword>
<accession>A0A919GHI3</accession>
<dbReference type="EMBL" id="BNCD01000016">
    <property type="protein sequence ID" value="GHH84845.1"/>
    <property type="molecule type" value="Genomic_DNA"/>
</dbReference>
<dbReference type="AlphaFoldDB" id="A0A919GHI3"/>
<dbReference type="InterPro" id="IPR013766">
    <property type="entry name" value="Thioredoxin_domain"/>
</dbReference>
<evidence type="ECO:0000256" key="4">
    <source>
        <dbReference type="ARBA" id="ARBA00023157"/>
    </source>
</evidence>
<dbReference type="Pfam" id="PF00085">
    <property type="entry name" value="Thioredoxin"/>
    <property type="match status" value="1"/>
</dbReference>
<sequence>MADETDRVTTCRNCGRNNRVPAVGEGRPRCGNCGAELPWIADAGDQDFAEIAEQAEPIALVDLWAAWCGPCRKVSPALEEVAGQMAGQVKLVKVDIDAAPRLAQRFDVHAVPTLLLLDHGEVIGRQAGAAPAAALRQWVEETIASRRGARATAHG</sequence>
<keyword evidence="5" id="KW-0676">Redox-active center</keyword>
<evidence type="ECO:0000256" key="6">
    <source>
        <dbReference type="NCBIfam" id="TIGR01068"/>
    </source>
</evidence>
<dbReference type="InterPro" id="IPR017937">
    <property type="entry name" value="Thioredoxin_CS"/>
</dbReference>
<dbReference type="SUPFAM" id="SSF52833">
    <property type="entry name" value="Thioredoxin-like"/>
    <property type="match status" value="1"/>
</dbReference>
<name>A0A919GHI3_9ACTN</name>
<evidence type="ECO:0000313" key="8">
    <source>
        <dbReference type="EMBL" id="GHH84845.1"/>
    </source>
</evidence>
<keyword evidence="9" id="KW-1185">Reference proteome</keyword>
<dbReference type="FunFam" id="3.40.30.10:FF:000001">
    <property type="entry name" value="Thioredoxin"/>
    <property type="match status" value="1"/>
</dbReference>
<dbReference type="PROSITE" id="PS51352">
    <property type="entry name" value="THIOREDOXIN_2"/>
    <property type="match status" value="1"/>
</dbReference>
<evidence type="ECO:0000256" key="1">
    <source>
        <dbReference type="ARBA" id="ARBA00008987"/>
    </source>
</evidence>
<dbReference type="Gene3D" id="3.40.30.10">
    <property type="entry name" value="Glutaredoxin"/>
    <property type="match status" value="1"/>
</dbReference>
<dbReference type="PANTHER" id="PTHR45663:SF11">
    <property type="entry name" value="GEO12009P1"/>
    <property type="match status" value="1"/>
</dbReference>
<dbReference type="InterPro" id="IPR036249">
    <property type="entry name" value="Thioredoxin-like_sf"/>
</dbReference>
<dbReference type="GO" id="GO:0005737">
    <property type="term" value="C:cytoplasm"/>
    <property type="evidence" value="ECO:0007669"/>
    <property type="project" value="TreeGrafter"/>
</dbReference>
<keyword evidence="3" id="KW-0249">Electron transport</keyword>
<evidence type="ECO:0000259" key="7">
    <source>
        <dbReference type="PROSITE" id="PS51352"/>
    </source>
</evidence>
<dbReference type="PRINTS" id="PR00421">
    <property type="entry name" value="THIOREDOXIN"/>
</dbReference>
<dbReference type="NCBIfam" id="TIGR01068">
    <property type="entry name" value="thioredoxin"/>
    <property type="match status" value="1"/>
</dbReference>
<dbReference type="CDD" id="cd02947">
    <property type="entry name" value="TRX_family"/>
    <property type="match status" value="1"/>
</dbReference>
<comment type="caution">
    <text evidence="8">The sequence shown here is derived from an EMBL/GenBank/DDBJ whole genome shotgun (WGS) entry which is preliminary data.</text>
</comment>
<evidence type="ECO:0000256" key="5">
    <source>
        <dbReference type="ARBA" id="ARBA00023284"/>
    </source>
</evidence>
<dbReference type="PANTHER" id="PTHR45663">
    <property type="entry name" value="GEO12009P1"/>
    <property type="match status" value="1"/>
</dbReference>
<reference evidence="8" key="2">
    <citation type="submission" date="2020-09" db="EMBL/GenBank/DDBJ databases">
        <authorList>
            <person name="Sun Q."/>
            <person name="Ohkuma M."/>
        </authorList>
    </citation>
    <scope>NUCLEOTIDE SEQUENCE</scope>
    <source>
        <strain evidence="8">JCM 5069</strain>
    </source>
</reference>
<organism evidence="8 9">
    <name type="scientific">Streptomyces sulfonofaciens</name>
    <dbReference type="NCBI Taxonomy" id="68272"/>
    <lineage>
        <taxon>Bacteria</taxon>
        <taxon>Bacillati</taxon>
        <taxon>Actinomycetota</taxon>
        <taxon>Actinomycetes</taxon>
        <taxon>Kitasatosporales</taxon>
        <taxon>Streptomycetaceae</taxon>
        <taxon>Streptomyces</taxon>
    </lineage>
</organism>
<dbReference type="PROSITE" id="PS00194">
    <property type="entry name" value="THIOREDOXIN_1"/>
    <property type="match status" value="1"/>
</dbReference>
<evidence type="ECO:0000256" key="3">
    <source>
        <dbReference type="ARBA" id="ARBA00022982"/>
    </source>
</evidence>
<comment type="similarity">
    <text evidence="1">Belongs to the thioredoxin family.</text>
</comment>
<gene>
    <name evidence="8" type="ORF">GCM10018793_50590</name>
</gene>
<evidence type="ECO:0000256" key="2">
    <source>
        <dbReference type="ARBA" id="ARBA00022448"/>
    </source>
</evidence>
<keyword evidence="4" id="KW-1015">Disulfide bond</keyword>
<dbReference type="RefSeq" id="WP_189935837.1">
    <property type="nucleotide sequence ID" value="NZ_BNCD01000016.1"/>
</dbReference>
<proteinExistence type="inferred from homology"/>
<evidence type="ECO:0000313" key="9">
    <source>
        <dbReference type="Proteomes" id="UP000603708"/>
    </source>
</evidence>
<dbReference type="GO" id="GO:0015035">
    <property type="term" value="F:protein-disulfide reductase activity"/>
    <property type="evidence" value="ECO:0007669"/>
    <property type="project" value="UniProtKB-UniRule"/>
</dbReference>
<protein>
    <recommendedName>
        <fullName evidence="6">Thioredoxin</fullName>
    </recommendedName>
</protein>